<dbReference type="Proteomes" id="UP001305647">
    <property type="component" value="Unassembled WGS sequence"/>
</dbReference>
<protein>
    <submittedName>
        <fullName evidence="1">Uncharacterized protein</fullName>
    </submittedName>
</protein>
<reference evidence="1" key="2">
    <citation type="submission" date="2023-05" db="EMBL/GenBank/DDBJ databases">
        <authorList>
            <consortium name="Lawrence Berkeley National Laboratory"/>
            <person name="Steindorff A."/>
            <person name="Hensen N."/>
            <person name="Bonometti L."/>
            <person name="Westerberg I."/>
            <person name="Brannstrom I.O."/>
            <person name="Guillou S."/>
            <person name="Cros-Aarteil S."/>
            <person name="Calhoun S."/>
            <person name="Haridas S."/>
            <person name="Kuo A."/>
            <person name="Mondo S."/>
            <person name="Pangilinan J."/>
            <person name="Riley R."/>
            <person name="Labutti K."/>
            <person name="Andreopoulos B."/>
            <person name="Lipzen A."/>
            <person name="Chen C."/>
            <person name="Yanf M."/>
            <person name="Daum C."/>
            <person name="Ng V."/>
            <person name="Clum A."/>
            <person name="Ohm R."/>
            <person name="Martin F."/>
            <person name="Silar P."/>
            <person name="Natvig D."/>
            <person name="Lalanne C."/>
            <person name="Gautier V."/>
            <person name="Ament-Velasquez S.L."/>
            <person name="Kruys A."/>
            <person name="Hutchinson M.I."/>
            <person name="Powell A.J."/>
            <person name="Barry K."/>
            <person name="Miller A.N."/>
            <person name="Grigoriev I.V."/>
            <person name="Debuchy R."/>
            <person name="Gladieux P."/>
            <person name="Thoren M.H."/>
            <person name="Johannesson H."/>
        </authorList>
    </citation>
    <scope>NUCLEOTIDE SEQUENCE</scope>
    <source>
        <strain evidence="1">CBS 757.83</strain>
    </source>
</reference>
<evidence type="ECO:0000313" key="1">
    <source>
        <dbReference type="EMBL" id="KAK4103831.1"/>
    </source>
</evidence>
<reference evidence="1" key="1">
    <citation type="journal article" date="2023" name="Mol. Phylogenet. Evol.">
        <title>Genome-scale phylogeny and comparative genomics of the fungal order Sordariales.</title>
        <authorList>
            <person name="Hensen N."/>
            <person name="Bonometti L."/>
            <person name="Westerberg I."/>
            <person name="Brannstrom I.O."/>
            <person name="Guillou S."/>
            <person name="Cros-Aarteil S."/>
            <person name="Calhoun S."/>
            <person name="Haridas S."/>
            <person name="Kuo A."/>
            <person name="Mondo S."/>
            <person name="Pangilinan J."/>
            <person name="Riley R."/>
            <person name="LaButti K."/>
            <person name="Andreopoulos B."/>
            <person name="Lipzen A."/>
            <person name="Chen C."/>
            <person name="Yan M."/>
            <person name="Daum C."/>
            <person name="Ng V."/>
            <person name="Clum A."/>
            <person name="Steindorff A."/>
            <person name="Ohm R.A."/>
            <person name="Martin F."/>
            <person name="Silar P."/>
            <person name="Natvig D.O."/>
            <person name="Lalanne C."/>
            <person name="Gautier V."/>
            <person name="Ament-Velasquez S.L."/>
            <person name="Kruys A."/>
            <person name="Hutchinson M.I."/>
            <person name="Powell A.J."/>
            <person name="Barry K."/>
            <person name="Miller A.N."/>
            <person name="Grigoriev I.V."/>
            <person name="Debuchy R."/>
            <person name="Gladieux P."/>
            <person name="Hiltunen Thoren M."/>
            <person name="Johannesson H."/>
        </authorList>
    </citation>
    <scope>NUCLEOTIDE SEQUENCE</scope>
    <source>
        <strain evidence="1">CBS 757.83</strain>
    </source>
</reference>
<proteinExistence type="predicted"/>
<organism evidence="1 2">
    <name type="scientific">Parathielavia hyrcaniae</name>
    <dbReference type="NCBI Taxonomy" id="113614"/>
    <lineage>
        <taxon>Eukaryota</taxon>
        <taxon>Fungi</taxon>
        <taxon>Dikarya</taxon>
        <taxon>Ascomycota</taxon>
        <taxon>Pezizomycotina</taxon>
        <taxon>Sordariomycetes</taxon>
        <taxon>Sordariomycetidae</taxon>
        <taxon>Sordariales</taxon>
        <taxon>Chaetomiaceae</taxon>
        <taxon>Parathielavia</taxon>
    </lineage>
</organism>
<comment type="caution">
    <text evidence="1">The sequence shown here is derived from an EMBL/GenBank/DDBJ whole genome shotgun (WGS) entry which is preliminary data.</text>
</comment>
<dbReference type="AlphaFoldDB" id="A0AAN6QAC8"/>
<keyword evidence="2" id="KW-1185">Reference proteome</keyword>
<sequence>MPATRRCVTTVFAATLLRNKAAEPLPFPVPGRRFGLQPHVLRRVVPEPPAPWHTRLACFGCCAHGVPFRAAAYSSPPRSRALPQRLFDNGGNGRTAADGGWRMVDGGWWMVDGGWWTAVPGSMTSTQMKSQPPGSLGRIIRDGDVCLADESGIGERPWNTAHGLGKAGNNLVVGK</sequence>
<evidence type="ECO:0000313" key="2">
    <source>
        <dbReference type="Proteomes" id="UP001305647"/>
    </source>
</evidence>
<accession>A0AAN6QAC8</accession>
<dbReference type="EMBL" id="MU863627">
    <property type="protein sequence ID" value="KAK4103831.1"/>
    <property type="molecule type" value="Genomic_DNA"/>
</dbReference>
<name>A0AAN6QAC8_9PEZI</name>
<gene>
    <name evidence="1" type="ORF">N658DRAFT_231861</name>
</gene>